<gene>
    <name evidence="2" type="ORF">QE404_003682</name>
</gene>
<evidence type="ECO:0000313" key="3">
    <source>
        <dbReference type="Proteomes" id="UP001225072"/>
    </source>
</evidence>
<feature type="domain" description="Glycosyltransferase 2-like" evidence="1">
    <location>
        <begin position="7"/>
        <end position="130"/>
    </location>
</feature>
<evidence type="ECO:0000313" key="2">
    <source>
        <dbReference type="EMBL" id="MDQ1098535.1"/>
    </source>
</evidence>
<dbReference type="Proteomes" id="UP001225072">
    <property type="component" value="Unassembled WGS sequence"/>
</dbReference>
<keyword evidence="3" id="KW-1185">Reference proteome</keyword>
<dbReference type="Pfam" id="PF00535">
    <property type="entry name" value="Glycos_transf_2"/>
    <property type="match status" value="1"/>
</dbReference>
<dbReference type="InterPro" id="IPR050834">
    <property type="entry name" value="Glycosyltransf_2"/>
</dbReference>
<dbReference type="PANTHER" id="PTHR43685:SF2">
    <property type="entry name" value="GLYCOSYLTRANSFERASE 2-LIKE DOMAIN-CONTAINING PROTEIN"/>
    <property type="match status" value="1"/>
</dbReference>
<dbReference type="SUPFAM" id="SSF53448">
    <property type="entry name" value="Nucleotide-diphospho-sugar transferases"/>
    <property type="match status" value="1"/>
</dbReference>
<organism evidence="2 3">
    <name type="scientific">Chryseobacterium camelliae</name>
    <dbReference type="NCBI Taxonomy" id="1265445"/>
    <lineage>
        <taxon>Bacteria</taxon>
        <taxon>Pseudomonadati</taxon>
        <taxon>Bacteroidota</taxon>
        <taxon>Flavobacteriia</taxon>
        <taxon>Flavobacteriales</taxon>
        <taxon>Weeksellaceae</taxon>
        <taxon>Chryseobacterium group</taxon>
        <taxon>Chryseobacterium</taxon>
    </lineage>
</organism>
<name>A0ABU0TNA4_9FLAO</name>
<dbReference type="InterPro" id="IPR001173">
    <property type="entry name" value="Glyco_trans_2-like"/>
</dbReference>
<dbReference type="EMBL" id="JAUTAL010000001">
    <property type="protein sequence ID" value="MDQ1098535.1"/>
    <property type="molecule type" value="Genomic_DNA"/>
</dbReference>
<protein>
    <submittedName>
        <fullName evidence="2">Glycosyltransferase involved in cell wall biosynthesis</fullName>
    </submittedName>
</protein>
<comment type="caution">
    <text evidence="2">The sequence shown here is derived from an EMBL/GenBank/DDBJ whole genome shotgun (WGS) entry which is preliminary data.</text>
</comment>
<accession>A0ABU0TNA4</accession>
<dbReference type="PANTHER" id="PTHR43685">
    <property type="entry name" value="GLYCOSYLTRANSFERASE"/>
    <property type="match status" value="1"/>
</dbReference>
<dbReference type="Gene3D" id="3.90.550.10">
    <property type="entry name" value="Spore Coat Polysaccharide Biosynthesis Protein SpsA, Chain A"/>
    <property type="match status" value="1"/>
</dbReference>
<sequence length="277" mass="33015">MLSPQISIIVPCYNQAQYLDECLQSVASQTFRDWECLIIDDGSPDYTAEVAKKWIESDSRFTYYKKENGGVASARNFGLEKVSGKWILPLDGDDKINENYLSYALEKLREGYDLVYCHADYFGTRNEPFILLDYTFENLLKYNVIFCSALFSREKLNDIRYDENMIHGLEDWEFWISYLSQPDMKVYRLEETLFYYRIKDISRNENIKNDSEKMDEAKKYILEKHSKTYVGIFGDYFHLIWKVSALERENNYYNRIISSKKYKIINRVINFIHKIQP</sequence>
<proteinExistence type="predicted"/>
<reference evidence="2 3" key="1">
    <citation type="submission" date="2023-07" db="EMBL/GenBank/DDBJ databases">
        <title>Functional and genomic diversity of the sorghum phyllosphere microbiome.</title>
        <authorList>
            <person name="Shade A."/>
        </authorList>
    </citation>
    <scope>NUCLEOTIDE SEQUENCE [LARGE SCALE GENOMIC DNA]</scope>
    <source>
        <strain evidence="2 3">SORGH_AS_1064</strain>
    </source>
</reference>
<evidence type="ECO:0000259" key="1">
    <source>
        <dbReference type="Pfam" id="PF00535"/>
    </source>
</evidence>
<dbReference type="CDD" id="cd00761">
    <property type="entry name" value="Glyco_tranf_GTA_type"/>
    <property type="match status" value="1"/>
</dbReference>
<dbReference type="InterPro" id="IPR029044">
    <property type="entry name" value="Nucleotide-diphossugar_trans"/>
</dbReference>
<dbReference type="RefSeq" id="WP_307452874.1">
    <property type="nucleotide sequence ID" value="NZ_JAUTAL010000001.1"/>
</dbReference>